<evidence type="ECO:0000313" key="1">
    <source>
        <dbReference type="EMBL" id="CEK99824.1"/>
    </source>
</evidence>
<sequence length="51" mass="6022">MVIIAHQKLCGMLMNTVWSSTKYIADENKRVPTNRKISRRDNSLWLALRVY</sequence>
<reference evidence="1" key="1">
    <citation type="submission" date="2014-12" db="EMBL/GenBank/DDBJ databases">
        <title>Insight into the proteome of Arion vulgaris.</title>
        <authorList>
            <person name="Aradska J."/>
            <person name="Bulat T."/>
            <person name="Smidak R."/>
            <person name="Sarate P."/>
            <person name="Gangsoo J."/>
            <person name="Sialana F."/>
            <person name="Bilban M."/>
            <person name="Lubec G."/>
        </authorList>
    </citation>
    <scope>NUCLEOTIDE SEQUENCE</scope>
    <source>
        <tissue evidence="1">Skin</tissue>
    </source>
</reference>
<protein>
    <submittedName>
        <fullName evidence="1">Uncharacterized protein</fullName>
    </submittedName>
</protein>
<dbReference type="EMBL" id="HACG01052953">
    <property type="protein sequence ID" value="CEK99824.1"/>
    <property type="molecule type" value="Transcribed_RNA"/>
</dbReference>
<name>A0A0B7C2X8_9EUPU</name>
<accession>A0A0B7C2X8</accession>
<organism evidence="1">
    <name type="scientific">Arion vulgaris</name>
    <dbReference type="NCBI Taxonomy" id="1028688"/>
    <lineage>
        <taxon>Eukaryota</taxon>
        <taxon>Metazoa</taxon>
        <taxon>Spiralia</taxon>
        <taxon>Lophotrochozoa</taxon>
        <taxon>Mollusca</taxon>
        <taxon>Gastropoda</taxon>
        <taxon>Heterobranchia</taxon>
        <taxon>Euthyneura</taxon>
        <taxon>Panpulmonata</taxon>
        <taxon>Eupulmonata</taxon>
        <taxon>Stylommatophora</taxon>
        <taxon>Helicina</taxon>
        <taxon>Arionoidea</taxon>
        <taxon>Arionidae</taxon>
        <taxon>Arion</taxon>
    </lineage>
</organism>
<gene>
    <name evidence="1" type="primary">ORF222226</name>
</gene>
<feature type="non-terminal residue" evidence="1">
    <location>
        <position position="51"/>
    </location>
</feature>
<dbReference type="AlphaFoldDB" id="A0A0B7C2X8"/>
<proteinExistence type="predicted"/>